<evidence type="ECO:0000256" key="1">
    <source>
        <dbReference type="SAM" id="Coils"/>
    </source>
</evidence>
<feature type="coiled-coil region" evidence="1">
    <location>
        <begin position="175"/>
        <end position="335"/>
    </location>
</feature>
<evidence type="ECO:0000313" key="3">
    <source>
        <dbReference type="EMBL" id="EDU58513.1"/>
    </source>
</evidence>
<sequence length="476" mass="51958">MIFMAMTIEERKAQLERKQTTQGLGENTTIGGDATNHGRNKGIIEGGLAHDGGLGNGRIKGGSSINNNHNEDIIEAGAAINHGKNNGDIGGGHSSNYGINKNTLKGGLANNEFGSVNTKYSYLKGGDAVRELQHCVETYDGNQKQLKAMKDDFAKIKESFSDMQADGSALSQSEKDRYETLLKEKNEEIKKLNEVISSDLEKIDNLVSQLSDKDQEIKSMAIKIKQAIEDKNKLEERLVDINKKIIKANDRIEALQSDIHNKESKIAELEQQLNDDCANKEELNKAIASLKKELNDTQDKLENNQSLISKREETISRLNIKITKMETEYSQKQQEFGKKLEVLLEQIASLANEGKEELSDSIVTTSSKTTTVTISNTADPLGDIKEQMAPAVTGGNAENLGINSGTIKAGDSNSQSMVMKNEININVDGKADTVVSTLRESISSMGSRIEGVANGIVNEVKQRAQSVSMLVKSDIA</sequence>
<dbReference type="AlphaFoldDB" id="A0AA86YH43"/>
<proteinExistence type="predicted"/>
<dbReference type="EMBL" id="ABJD02000101">
    <property type="protein sequence ID" value="EDU58513.1"/>
    <property type="molecule type" value="Genomic_DNA"/>
</dbReference>
<reference evidence="3 4" key="3">
    <citation type="submission" date="2008-05" db="EMBL/GenBank/DDBJ databases">
        <authorList>
            <person name="Fulton L."/>
            <person name="Clifton S."/>
            <person name="Fulton B."/>
            <person name="Xu J."/>
            <person name="Minx P."/>
            <person name="Pepin K.H."/>
            <person name="Johnson M."/>
            <person name="Thiruvilangam P."/>
            <person name="Bhonagiri V."/>
            <person name="Nash W.E."/>
            <person name="Mardis E.R."/>
            <person name="Wilson R.K."/>
        </authorList>
    </citation>
    <scope>NUCLEOTIDE SEQUENCE [LARGE SCALE GENOMIC DNA]</scope>
    <source>
        <strain evidence="3 4">ATCC 25827</strain>
    </source>
</reference>
<protein>
    <submittedName>
        <fullName evidence="3">Uncharacterized protein</fullName>
    </submittedName>
</protein>
<feature type="region of interest" description="Disordered" evidence="2">
    <location>
        <begin position="18"/>
        <end position="38"/>
    </location>
</feature>
<reference evidence="4" key="1">
    <citation type="submission" date="2008-04" db="EMBL/GenBank/DDBJ databases">
        <title>Draft genome sequence of Providencia stuartii (ATCC 25827).</title>
        <authorList>
            <person name="Sudarsanam P."/>
            <person name="Ley R."/>
            <person name="Guruge J."/>
            <person name="Turnbaugh P.J."/>
            <person name="Mahowald M."/>
            <person name="Liep D."/>
            <person name="Gordon J."/>
        </authorList>
    </citation>
    <scope>NUCLEOTIDE SEQUENCE [LARGE SCALE GENOMIC DNA]</scope>
    <source>
        <strain evidence="4">ATCC 25827</strain>
    </source>
</reference>
<dbReference type="Proteomes" id="UP000004506">
    <property type="component" value="Unassembled WGS sequence"/>
</dbReference>
<evidence type="ECO:0000256" key="2">
    <source>
        <dbReference type="SAM" id="MobiDB-lite"/>
    </source>
</evidence>
<accession>A0AA86YH43</accession>
<keyword evidence="1" id="KW-0175">Coiled coil</keyword>
<name>A0AA86YH43_PROST</name>
<dbReference type="Gene3D" id="1.10.287.1490">
    <property type="match status" value="1"/>
</dbReference>
<feature type="compositionally biased region" description="Polar residues" evidence="2">
    <location>
        <begin position="20"/>
        <end position="30"/>
    </location>
</feature>
<evidence type="ECO:0000313" key="4">
    <source>
        <dbReference type="Proteomes" id="UP000004506"/>
    </source>
</evidence>
<gene>
    <name evidence="3" type="ORF">PROSTU_01688</name>
</gene>
<organism evidence="3 4">
    <name type="scientific">Providencia stuartii ATCC 25827</name>
    <dbReference type="NCBI Taxonomy" id="471874"/>
    <lineage>
        <taxon>Bacteria</taxon>
        <taxon>Pseudomonadati</taxon>
        <taxon>Pseudomonadota</taxon>
        <taxon>Gammaproteobacteria</taxon>
        <taxon>Enterobacterales</taxon>
        <taxon>Morganellaceae</taxon>
        <taxon>Providencia</taxon>
    </lineage>
</organism>
<reference evidence="4" key="2">
    <citation type="submission" date="2008-04" db="EMBL/GenBank/DDBJ databases">
        <title>Draft genome sequence of Providencia stuartii(ATCC 25827).</title>
        <authorList>
            <person name="Sudarsanam P."/>
            <person name="Ley R."/>
            <person name="Guruge J."/>
            <person name="Turnbaugh P.J."/>
            <person name="Mahowald M."/>
            <person name="Liep D."/>
            <person name="Gordon J."/>
        </authorList>
    </citation>
    <scope>NUCLEOTIDE SEQUENCE [LARGE SCALE GENOMIC DNA]</scope>
    <source>
        <strain evidence="4">ATCC 25827</strain>
    </source>
</reference>
<comment type="caution">
    <text evidence="3">The sequence shown here is derived from an EMBL/GenBank/DDBJ whole genome shotgun (WGS) entry which is preliminary data.</text>
</comment>